<dbReference type="Proteomes" id="UP000051999">
    <property type="component" value="Unassembled WGS sequence"/>
</dbReference>
<dbReference type="AlphaFoldDB" id="A0A0R1R7B1"/>
<dbReference type="OrthoDB" id="2285053at2"/>
<dbReference type="PATRIC" id="fig|1114972.6.peg.1568"/>
<proteinExistence type="predicted"/>
<accession>A0A0R1R7B1</accession>
<feature type="transmembrane region" description="Helical" evidence="1">
    <location>
        <begin position="66"/>
        <end position="97"/>
    </location>
</feature>
<keyword evidence="1" id="KW-1133">Transmembrane helix</keyword>
<evidence type="ECO:0000256" key="1">
    <source>
        <dbReference type="SAM" id="Phobius"/>
    </source>
</evidence>
<feature type="transmembrane region" description="Helical" evidence="1">
    <location>
        <begin position="109"/>
        <end position="130"/>
    </location>
</feature>
<dbReference type="RefSeq" id="WP_017261459.1">
    <property type="nucleotide sequence ID" value="NZ_AUAW01000030.1"/>
</dbReference>
<name>A0A0R1R7B1_9LACO</name>
<keyword evidence="1" id="KW-0812">Transmembrane</keyword>
<keyword evidence="3" id="KW-1185">Reference proteome</keyword>
<keyword evidence="1" id="KW-0472">Membrane</keyword>
<dbReference type="InterPro" id="IPR008523">
    <property type="entry name" value="DUF805"/>
</dbReference>
<evidence type="ECO:0000313" key="3">
    <source>
        <dbReference type="Proteomes" id="UP000051999"/>
    </source>
</evidence>
<protein>
    <recommendedName>
        <fullName evidence="4">DUF805 domain-containing protein</fullName>
    </recommendedName>
</protein>
<dbReference type="eggNOG" id="COG3152">
    <property type="taxonomic scope" value="Bacteria"/>
</dbReference>
<sequence length="182" mass="20465">MRLIQAFLSFWRNYTNFRGRATRIEFWGWQFWQVIFMPLFLIPTTYSIRDFLSSIDAKQNGLSFGLLVTVATSSLPLLLLLIGYAVIALIPSLALFVRRLHDANRSAGWLVLNVGVDIALLITYTITRSLNADMALIFASATATIFVLLSTGFIYLLLLPSETKHNRFFPTSVTPPTATLSL</sequence>
<reference evidence="2 3" key="1">
    <citation type="journal article" date="2015" name="Genome Announc.">
        <title>Expanding the biotechnology potential of lactobacilli through comparative genomics of 213 strains and associated genera.</title>
        <authorList>
            <person name="Sun Z."/>
            <person name="Harris H.M."/>
            <person name="McCann A."/>
            <person name="Guo C."/>
            <person name="Argimon S."/>
            <person name="Zhang W."/>
            <person name="Yang X."/>
            <person name="Jeffery I.B."/>
            <person name="Cooney J.C."/>
            <person name="Kagawa T.F."/>
            <person name="Liu W."/>
            <person name="Song Y."/>
            <person name="Salvetti E."/>
            <person name="Wrobel A."/>
            <person name="Rasinkangas P."/>
            <person name="Parkhill J."/>
            <person name="Rea M.C."/>
            <person name="O'Sullivan O."/>
            <person name="Ritari J."/>
            <person name="Douillard F.P."/>
            <person name="Paul Ross R."/>
            <person name="Yang R."/>
            <person name="Briner A.E."/>
            <person name="Felis G.E."/>
            <person name="de Vos W.M."/>
            <person name="Barrangou R."/>
            <person name="Klaenhammer T.R."/>
            <person name="Caufield P.W."/>
            <person name="Cui Y."/>
            <person name="Zhang H."/>
            <person name="O'Toole P.W."/>
        </authorList>
    </citation>
    <scope>NUCLEOTIDE SEQUENCE [LARGE SCALE GENOMIC DNA]</scope>
    <source>
        <strain evidence="2 3">DSM 15814</strain>
    </source>
</reference>
<comment type="caution">
    <text evidence="2">The sequence shown here is derived from an EMBL/GenBank/DDBJ whole genome shotgun (WGS) entry which is preliminary data.</text>
</comment>
<dbReference type="Pfam" id="PF05656">
    <property type="entry name" value="DUF805"/>
    <property type="match status" value="1"/>
</dbReference>
<organism evidence="2 3">
    <name type="scientific">Furfurilactobacillus rossiae DSM 15814</name>
    <dbReference type="NCBI Taxonomy" id="1114972"/>
    <lineage>
        <taxon>Bacteria</taxon>
        <taxon>Bacillati</taxon>
        <taxon>Bacillota</taxon>
        <taxon>Bacilli</taxon>
        <taxon>Lactobacillales</taxon>
        <taxon>Lactobacillaceae</taxon>
        <taxon>Furfurilactobacillus</taxon>
    </lineage>
</organism>
<feature type="transmembrane region" description="Helical" evidence="1">
    <location>
        <begin position="136"/>
        <end position="158"/>
    </location>
</feature>
<dbReference type="PANTHER" id="PTHR34980:SF2">
    <property type="entry name" value="INNER MEMBRANE PROTEIN YHAH-RELATED"/>
    <property type="match status" value="1"/>
</dbReference>
<evidence type="ECO:0008006" key="4">
    <source>
        <dbReference type="Google" id="ProtNLM"/>
    </source>
</evidence>
<evidence type="ECO:0000313" key="2">
    <source>
        <dbReference type="EMBL" id="KRL52918.1"/>
    </source>
</evidence>
<dbReference type="EMBL" id="AZFF01000029">
    <property type="protein sequence ID" value="KRL52918.1"/>
    <property type="molecule type" value="Genomic_DNA"/>
</dbReference>
<dbReference type="PANTHER" id="PTHR34980">
    <property type="entry name" value="INNER MEMBRANE PROTEIN-RELATED-RELATED"/>
    <property type="match status" value="1"/>
</dbReference>
<dbReference type="STRING" id="1114972.FD35_GL001541"/>
<gene>
    <name evidence="2" type="ORF">FD35_GL001541</name>
</gene>
<dbReference type="GO" id="GO:0005886">
    <property type="term" value="C:plasma membrane"/>
    <property type="evidence" value="ECO:0007669"/>
    <property type="project" value="TreeGrafter"/>
</dbReference>
<feature type="transmembrane region" description="Helical" evidence="1">
    <location>
        <begin position="26"/>
        <end position="46"/>
    </location>
</feature>